<dbReference type="Pfam" id="PF00175">
    <property type="entry name" value="NAD_binding_1"/>
    <property type="match status" value="1"/>
</dbReference>
<dbReference type="Gene3D" id="2.40.30.10">
    <property type="entry name" value="Translation factors"/>
    <property type="match status" value="1"/>
</dbReference>
<reference evidence="11 13" key="1">
    <citation type="journal article" date="2012" name="Nature">
        <title>Algal genomes reveal evolutionary mosaicism and the fate of nucleomorphs.</title>
        <authorList>
            <consortium name="DOE Joint Genome Institute"/>
            <person name="Curtis B.A."/>
            <person name="Tanifuji G."/>
            <person name="Burki F."/>
            <person name="Gruber A."/>
            <person name="Irimia M."/>
            <person name="Maruyama S."/>
            <person name="Arias M.C."/>
            <person name="Ball S.G."/>
            <person name="Gile G.H."/>
            <person name="Hirakawa Y."/>
            <person name="Hopkins J.F."/>
            <person name="Kuo A."/>
            <person name="Rensing S.A."/>
            <person name="Schmutz J."/>
            <person name="Symeonidi A."/>
            <person name="Elias M."/>
            <person name="Eveleigh R.J."/>
            <person name="Herman E.K."/>
            <person name="Klute M.J."/>
            <person name="Nakayama T."/>
            <person name="Obornik M."/>
            <person name="Reyes-Prieto A."/>
            <person name="Armbrust E.V."/>
            <person name="Aves S.J."/>
            <person name="Beiko R.G."/>
            <person name="Coutinho P."/>
            <person name="Dacks J.B."/>
            <person name="Durnford D.G."/>
            <person name="Fast N.M."/>
            <person name="Green B.R."/>
            <person name="Grisdale C.J."/>
            <person name="Hempel F."/>
            <person name="Henrissat B."/>
            <person name="Hoppner M.P."/>
            <person name="Ishida K."/>
            <person name="Kim E."/>
            <person name="Koreny L."/>
            <person name="Kroth P.G."/>
            <person name="Liu Y."/>
            <person name="Malik S.B."/>
            <person name="Maier U.G."/>
            <person name="McRose D."/>
            <person name="Mock T."/>
            <person name="Neilson J.A."/>
            <person name="Onodera N.T."/>
            <person name="Poole A.M."/>
            <person name="Pritham E.J."/>
            <person name="Richards T.A."/>
            <person name="Rocap G."/>
            <person name="Roy S.W."/>
            <person name="Sarai C."/>
            <person name="Schaack S."/>
            <person name="Shirato S."/>
            <person name="Slamovits C.H."/>
            <person name="Spencer D.F."/>
            <person name="Suzuki S."/>
            <person name="Worden A.Z."/>
            <person name="Zauner S."/>
            <person name="Barry K."/>
            <person name="Bell C."/>
            <person name="Bharti A.K."/>
            <person name="Crow J.A."/>
            <person name="Grimwood J."/>
            <person name="Kramer R."/>
            <person name="Lindquist E."/>
            <person name="Lucas S."/>
            <person name="Salamov A."/>
            <person name="McFadden G.I."/>
            <person name="Lane C.E."/>
            <person name="Keeling P.J."/>
            <person name="Gray M.W."/>
            <person name="Grigoriev I.V."/>
            <person name="Archibald J.M."/>
        </authorList>
    </citation>
    <scope>NUCLEOTIDE SEQUENCE</scope>
    <source>
        <strain evidence="11 13">CCMP2712</strain>
    </source>
</reference>
<dbReference type="InterPro" id="IPR039261">
    <property type="entry name" value="FNR_nucleotide-bd"/>
</dbReference>
<dbReference type="SUPFAM" id="SSF63380">
    <property type="entry name" value="Riboflavin synthase domain-like"/>
    <property type="match status" value="1"/>
</dbReference>
<dbReference type="SUPFAM" id="SSF52343">
    <property type="entry name" value="Ferredoxin reductase-like, C-terminal NADP-linked domain"/>
    <property type="match status" value="1"/>
</dbReference>
<dbReference type="OrthoDB" id="1856718at2759"/>
<accession>L1K2I2</accession>
<proteinExistence type="predicted"/>
<evidence type="ECO:0000256" key="7">
    <source>
        <dbReference type="ARBA" id="ARBA00023002"/>
    </source>
</evidence>
<keyword evidence="7" id="KW-0560">Oxidoreductase</keyword>
<dbReference type="GO" id="GO:0050660">
    <property type="term" value="F:flavin adenine dinucleotide binding"/>
    <property type="evidence" value="ECO:0007669"/>
    <property type="project" value="TreeGrafter"/>
</dbReference>
<reference evidence="12" key="3">
    <citation type="submission" date="2016-03" db="UniProtKB">
        <authorList>
            <consortium name="EnsemblProtists"/>
        </authorList>
    </citation>
    <scope>IDENTIFICATION</scope>
</reference>
<evidence type="ECO:0000313" key="13">
    <source>
        <dbReference type="Proteomes" id="UP000011087"/>
    </source>
</evidence>
<evidence type="ECO:0000259" key="9">
    <source>
        <dbReference type="PROSITE" id="PS50902"/>
    </source>
</evidence>
<keyword evidence="5" id="KW-0274">FAD</keyword>
<keyword evidence="13" id="KW-1185">Reference proteome</keyword>
<dbReference type="Pfam" id="PF00258">
    <property type="entry name" value="Flavodoxin_1"/>
    <property type="match status" value="1"/>
</dbReference>
<keyword evidence="4" id="KW-0288">FMN</keyword>
<name>L1K2I2_GUITC</name>
<evidence type="ECO:0000259" key="10">
    <source>
        <dbReference type="PROSITE" id="PS51384"/>
    </source>
</evidence>
<dbReference type="InterPro" id="IPR017927">
    <property type="entry name" value="FAD-bd_FR_type"/>
</dbReference>
<reference evidence="13" key="2">
    <citation type="submission" date="2012-11" db="EMBL/GenBank/DDBJ databases">
        <authorList>
            <person name="Kuo A."/>
            <person name="Curtis B.A."/>
            <person name="Tanifuji G."/>
            <person name="Burki F."/>
            <person name="Gruber A."/>
            <person name="Irimia M."/>
            <person name="Maruyama S."/>
            <person name="Arias M.C."/>
            <person name="Ball S.G."/>
            <person name="Gile G.H."/>
            <person name="Hirakawa Y."/>
            <person name="Hopkins J.F."/>
            <person name="Rensing S.A."/>
            <person name="Schmutz J."/>
            <person name="Symeonidi A."/>
            <person name="Elias M."/>
            <person name="Eveleigh R.J."/>
            <person name="Herman E.K."/>
            <person name="Klute M.J."/>
            <person name="Nakayama T."/>
            <person name="Obornik M."/>
            <person name="Reyes-Prieto A."/>
            <person name="Armbrust E.V."/>
            <person name="Aves S.J."/>
            <person name="Beiko R.G."/>
            <person name="Coutinho P."/>
            <person name="Dacks J.B."/>
            <person name="Durnford D.G."/>
            <person name="Fast N.M."/>
            <person name="Green B.R."/>
            <person name="Grisdale C."/>
            <person name="Hempe F."/>
            <person name="Henrissat B."/>
            <person name="Hoppner M.P."/>
            <person name="Ishida K.-I."/>
            <person name="Kim E."/>
            <person name="Koreny L."/>
            <person name="Kroth P.G."/>
            <person name="Liu Y."/>
            <person name="Malik S.-B."/>
            <person name="Maier U.G."/>
            <person name="McRose D."/>
            <person name="Mock T."/>
            <person name="Neilson J.A."/>
            <person name="Onodera N.T."/>
            <person name="Poole A.M."/>
            <person name="Pritham E.J."/>
            <person name="Richards T.A."/>
            <person name="Rocap G."/>
            <person name="Roy S.W."/>
            <person name="Sarai C."/>
            <person name="Schaack S."/>
            <person name="Shirato S."/>
            <person name="Slamovits C.H."/>
            <person name="Spencer D.F."/>
            <person name="Suzuki S."/>
            <person name="Worden A.Z."/>
            <person name="Zauner S."/>
            <person name="Barry K."/>
            <person name="Bell C."/>
            <person name="Bharti A.K."/>
            <person name="Crow J.A."/>
            <person name="Grimwood J."/>
            <person name="Kramer R."/>
            <person name="Lindquist E."/>
            <person name="Lucas S."/>
            <person name="Salamov A."/>
            <person name="McFadden G.I."/>
            <person name="Lane C.E."/>
            <person name="Keeling P.J."/>
            <person name="Gray M.W."/>
            <person name="Grigoriev I.V."/>
            <person name="Archibald J.M."/>
        </authorList>
    </citation>
    <scope>NUCLEOTIDE SEQUENCE</scope>
    <source>
        <strain evidence="13">CCMP2712</strain>
    </source>
</reference>
<evidence type="ECO:0000256" key="5">
    <source>
        <dbReference type="ARBA" id="ARBA00022827"/>
    </source>
</evidence>
<dbReference type="InterPro" id="IPR001433">
    <property type="entry name" value="OxRdtase_FAD/NAD-bd"/>
</dbReference>
<keyword evidence="3" id="KW-0285">Flavoprotein</keyword>
<dbReference type="PRINTS" id="PR00369">
    <property type="entry name" value="FLAVODOXIN"/>
</dbReference>
<dbReference type="OMA" id="CAPVNRD"/>
<evidence type="ECO:0000313" key="11">
    <source>
        <dbReference type="EMBL" id="EKX54670.1"/>
    </source>
</evidence>
<evidence type="ECO:0000256" key="1">
    <source>
        <dbReference type="ARBA" id="ARBA00001917"/>
    </source>
</evidence>
<sequence length="606" mass="68409">MLPHSLAQFFHLRPAGPGALLTAATEQVRIDVYFGSQTGTAEEFALTIQKEGKMNGFDVKVIDLQSYDVDTLDSSNSIFVTATYGEGDPTDNAKEFVEWLVHKADPDSLKGMQFAVFGLGNSQYENYNTVGKTIDSHCERLGATRIMELGLGDDDKDIQQDFEEWKEKLWRTLHAHFDVDRVKEKCKTVETEISRKDIREKEHKYKLEVVSERTAMEFPQSSSVHSLDTNPMVNMTVTCNDELNKCTDRSCRHIELALNNSGLVYETGDHVAILPDNDPHDVEELAQRLGVSLSSWIYLVDDDSSSPFPCPCTVQKALCNYVDINGMPKRSFIEHLAMKAIDSNEKRRLETIAGRDDASVYQQYICEGRRNVLDLLREFPSVKLSLHDLLESLPRLQPRFYSISSGSNTHPESAHVTAVVVDDILPEGRRFKGVCTNFLKQTKETTFKLPNDSRTPVIMIGAGTGLAPLRGMCQHLETCSARGDELGHNVLIFGCRSSKQDYIYEDEINRWCQNKTISSLFLAFSRENPQQKVYVQNRVRENSQLLVDLIEKGAYIYVCGSTSMAKEVKRAFVGCFQDTRQMSTVEAEDLVHSLSKGGRYLQDVWS</sequence>
<dbReference type="InterPro" id="IPR029039">
    <property type="entry name" value="Flavoprotein-like_sf"/>
</dbReference>
<dbReference type="Pfam" id="PF00667">
    <property type="entry name" value="FAD_binding_1"/>
    <property type="match status" value="1"/>
</dbReference>
<evidence type="ECO:0000256" key="2">
    <source>
        <dbReference type="ARBA" id="ARBA00001974"/>
    </source>
</evidence>
<dbReference type="RefSeq" id="XP_005841650.1">
    <property type="nucleotide sequence ID" value="XM_005841593.1"/>
</dbReference>
<dbReference type="Gene3D" id="3.40.50.80">
    <property type="entry name" value="Nucleotide-binding domain of ferredoxin-NADP reductase (FNR) module"/>
    <property type="match status" value="1"/>
</dbReference>
<dbReference type="InterPro" id="IPR023173">
    <property type="entry name" value="NADPH_Cyt_P450_Rdtase_alpha"/>
</dbReference>
<dbReference type="InterPro" id="IPR008254">
    <property type="entry name" value="Flavodoxin/NO_synth"/>
</dbReference>
<dbReference type="HOGENOM" id="CLU_001570_17_3_1"/>
<dbReference type="AlphaFoldDB" id="L1K2I2"/>
<evidence type="ECO:0000256" key="6">
    <source>
        <dbReference type="ARBA" id="ARBA00022857"/>
    </source>
</evidence>
<protein>
    <recommendedName>
        <fullName evidence="8">NADPH--hemoprotein reductase</fullName>
        <ecNumber evidence="8">1.6.2.4</ecNumber>
    </recommendedName>
</protein>
<dbReference type="Gene3D" id="3.40.50.360">
    <property type="match status" value="1"/>
</dbReference>
<evidence type="ECO:0000256" key="3">
    <source>
        <dbReference type="ARBA" id="ARBA00022630"/>
    </source>
</evidence>
<dbReference type="GeneID" id="17311340"/>
<comment type="cofactor">
    <cofactor evidence="1">
        <name>FMN</name>
        <dbReference type="ChEBI" id="CHEBI:58210"/>
    </cofactor>
</comment>
<dbReference type="EMBL" id="JH992967">
    <property type="protein sequence ID" value="EKX54670.1"/>
    <property type="molecule type" value="Genomic_DNA"/>
</dbReference>
<dbReference type="FunFam" id="3.40.50.80:FF:000001">
    <property type="entry name" value="NADPH--cytochrome P450 reductase 1"/>
    <property type="match status" value="1"/>
</dbReference>
<feature type="domain" description="Flavodoxin-like" evidence="9">
    <location>
        <begin position="30"/>
        <end position="170"/>
    </location>
</feature>
<dbReference type="Proteomes" id="UP000011087">
    <property type="component" value="Unassembled WGS sequence"/>
</dbReference>
<organism evidence="11">
    <name type="scientific">Guillardia theta (strain CCMP2712)</name>
    <name type="common">Cryptophyte</name>
    <dbReference type="NCBI Taxonomy" id="905079"/>
    <lineage>
        <taxon>Eukaryota</taxon>
        <taxon>Cryptophyceae</taxon>
        <taxon>Pyrenomonadales</taxon>
        <taxon>Geminigeraceae</taxon>
        <taxon>Guillardia</taxon>
    </lineage>
</organism>
<dbReference type="PROSITE" id="PS51384">
    <property type="entry name" value="FAD_FR"/>
    <property type="match status" value="1"/>
</dbReference>
<dbReference type="SUPFAM" id="SSF52218">
    <property type="entry name" value="Flavoproteins"/>
    <property type="match status" value="1"/>
</dbReference>
<dbReference type="InterPro" id="IPR017938">
    <property type="entry name" value="Riboflavin_synthase-like_b-brl"/>
</dbReference>
<dbReference type="PANTHER" id="PTHR19384">
    <property type="entry name" value="NITRIC OXIDE SYNTHASE-RELATED"/>
    <property type="match status" value="1"/>
</dbReference>
<keyword evidence="6" id="KW-0521">NADP</keyword>
<evidence type="ECO:0000256" key="4">
    <source>
        <dbReference type="ARBA" id="ARBA00022643"/>
    </source>
</evidence>
<dbReference type="PANTHER" id="PTHR19384:SF17">
    <property type="entry name" value="NADPH--CYTOCHROME P450 REDUCTASE"/>
    <property type="match status" value="1"/>
</dbReference>
<evidence type="ECO:0000256" key="8">
    <source>
        <dbReference type="ARBA" id="ARBA00023797"/>
    </source>
</evidence>
<dbReference type="EC" id="1.6.2.4" evidence="8"/>
<dbReference type="PROSITE" id="PS50902">
    <property type="entry name" value="FLAVODOXIN_LIKE"/>
    <property type="match status" value="1"/>
</dbReference>
<dbReference type="KEGG" id="gtt:GUITHDRAFT_159152"/>
<evidence type="ECO:0000313" key="12">
    <source>
        <dbReference type="EnsemblProtists" id="EKX54670"/>
    </source>
</evidence>
<dbReference type="EnsemblProtists" id="EKX54670">
    <property type="protein sequence ID" value="EKX54670"/>
    <property type="gene ID" value="GUITHDRAFT_159152"/>
</dbReference>
<dbReference type="PaxDb" id="55529-EKX54670"/>
<comment type="cofactor">
    <cofactor evidence="2">
        <name>FAD</name>
        <dbReference type="ChEBI" id="CHEBI:57692"/>
    </cofactor>
</comment>
<dbReference type="GO" id="GO:0010181">
    <property type="term" value="F:FMN binding"/>
    <property type="evidence" value="ECO:0007669"/>
    <property type="project" value="InterPro"/>
</dbReference>
<dbReference type="GO" id="GO:0003958">
    <property type="term" value="F:NADPH-hemoprotein reductase activity"/>
    <property type="evidence" value="ECO:0007669"/>
    <property type="project" value="UniProtKB-EC"/>
</dbReference>
<dbReference type="eggNOG" id="KOG1158">
    <property type="taxonomic scope" value="Eukaryota"/>
</dbReference>
<dbReference type="STRING" id="905079.L1K2I2"/>
<dbReference type="PRINTS" id="PR00371">
    <property type="entry name" value="FPNCR"/>
</dbReference>
<dbReference type="InterPro" id="IPR001709">
    <property type="entry name" value="Flavoprot_Pyr_Nucl_cyt_Rdtase"/>
</dbReference>
<dbReference type="InterPro" id="IPR001094">
    <property type="entry name" value="Flavdoxin-like"/>
</dbReference>
<feature type="domain" description="FAD-binding FR-type" evidence="10">
    <location>
        <begin position="230"/>
        <end position="470"/>
    </location>
</feature>
<dbReference type="GO" id="GO:0005829">
    <property type="term" value="C:cytosol"/>
    <property type="evidence" value="ECO:0007669"/>
    <property type="project" value="TreeGrafter"/>
</dbReference>
<dbReference type="InterPro" id="IPR003097">
    <property type="entry name" value="CysJ-like_FAD-binding"/>
</dbReference>
<gene>
    <name evidence="11" type="ORF">GUITHDRAFT_159152</name>
</gene>
<dbReference type="Gene3D" id="1.20.990.10">
    <property type="entry name" value="NADPH-cytochrome p450 Reductase, Chain A, domain 3"/>
    <property type="match status" value="1"/>
</dbReference>